<name>A0A8X8KFK9_ACIGI</name>
<evidence type="ECO:0000259" key="1">
    <source>
        <dbReference type="PROSITE" id="PS50943"/>
    </source>
</evidence>
<evidence type="ECO:0000313" key="3">
    <source>
        <dbReference type="Proteomes" id="UP000887320"/>
    </source>
</evidence>
<dbReference type="AlphaFoldDB" id="A0A8X8KFK9"/>
<feature type="domain" description="HTH cro/C1-type" evidence="1">
    <location>
        <begin position="41"/>
        <end position="97"/>
    </location>
</feature>
<dbReference type="Pfam" id="PF01381">
    <property type="entry name" value="HTH_3"/>
    <property type="match status" value="1"/>
</dbReference>
<sequence length="130" mass="14658">MLTMIVYILCHVLDDIAMRTSVHNFMLDGVEDMLTQIGTNIKKARLRRNMTIHDLANRIHVDNRTISRMEKGDPSTSLKNVISVLVIFGLEHTLGSLANPELDEVGLALENRNSSVRARLKKQSVISDDF</sequence>
<dbReference type="InterPro" id="IPR010982">
    <property type="entry name" value="Lambda_DNA-bd_dom_sf"/>
</dbReference>
<dbReference type="CDD" id="cd00093">
    <property type="entry name" value="HTH_XRE"/>
    <property type="match status" value="1"/>
</dbReference>
<gene>
    <name evidence="2" type="ORF">KW868_11925</name>
</gene>
<dbReference type="InterPro" id="IPR001387">
    <property type="entry name" value="Cro/C1-type_HTH"/>
</dbReference>
<comment type="caution">
    <text evidence="2">The sequence shown here is derived from an EMBL/GenBank/DDBJ whole genome shotgun (WGS) entry which is preliminary data.</text>
</comment>
<reference evidence="2" key="1">
    <citation type="submission" date="2021-07" db="EMBL/GenBank/DDBJ databases">
        <authorList>
            <person name="Fernandez M."/>
            <person name="Pereira P."/>
            <person name="Torres Tejerizo G.A."/>
            <person name="Gonzalez P."/>
            <person name="Agostini E."/>
        </authorList>
    </citation>
    <scope>NUCLEOTIDE SEQUENCE</scope>
    <source>
        <strain evidence="2">SFC 500-1A</strain>
    </source>
</reference>
<accession>A0A8X8KFK9</accession>
<dbReference type="Proteomes" id="UP000887320">
    <property type="component" value="Unassembled WGS sequence"/>
</dbReference>
<dbReference type="SMART" id="SM00530">
    <property type="entry name" value="HTH_XRE"/>
    <property type="match status" value="1"/>
</dbReference>
<dbReference type="PROSITE" id="PS50943">
    <property type="entry name" value="HTH_CROC1"/>
    <property type="match status" value="1"/>
</dbReference>
<evidence type="ECO:0000313" key="2">
    <source>
        <dbReference type="EMBL" id="MCF0265160.1"/>
    </source>
</evidence>
<dbReference type="EMBL" id="JAHWXT010000004">
    <property type="protein sequence ID" value="MCF0265160.1"/>
    <property type="molecule type" value="Genomic_DNA"/>
</dbReference>
<dbReference type="SUPFAM" id="SSF47413">
    <property type="entry name" value="lambda repressor-like DNA-binding domains"/>
    <property type="match status" value="1"/>
</dbReference>
<dbReference type="Gene3D" id="1.10.260.40">
    <property type="entry name" value="lambda repressor-like DNA-binding domains"/>
    <property type="match status" value="1"/>
</dbReference>
<proteinExistence type="predicted"/>
<organism evidence="2 3">
    <name type="scientific">Acinetobacter guillouiae</name>
    <name type="common">Acinetobacter genomosp. 11</name>
    <dbReference type="NCBI Taxonomy" id="106649"/>
    <lineage>
        <taxon>Bacteria</taxon>
        <taxon>Pseudomonadati</taxon>
        <taxon>Pseudomonadota</taxon>
        <taxon>Gammaproteobacteria</taxon>
        <taxon>Moraxellales</taxon>
        <taxon>Moraxellaceae</taxon>
        <taxon>Acinetobacter</taxon>
    </lineage>
</organism>
<dbReference type="GO" id="GO:0003677">
    <property type="term" value="F:DNA binding"/>
    <property type="evidence" value="ECO:0007669"/>
    <property type="project" value="InterPro"/>
</dbReference>
<protein>
    <submittedName>
        <fullName evidence="2">Helix-turn-helix domain-containing protein</fullName>
    </submittedName>
</protein>